<evidence type="ECO:0000256" key="1">
    <source>
        <dbReference type="SAM" id="MobiDB-lite"/>
    </source>
</evidence>
<evidence type="ECO:0000313" key="2">
    <source>
        <dbReference type="EMBL" id="OLQ14823.1"/>
    </source>
</evidence>
<dbReference type="AlphaFoldDB" id="A0A1Q9F564"/>
<reference evidence="2 3" key="1">
    <citation type="submission" date="2016-02" db="EMBL/GenBank/DDBJ databases">
        <title>Genome analysis of coral dinoflagellate symbionts highlights evolutionary adaptations to a symbiotic lifestyle.</title>
        <authorList>
            <person name="Aranda M."/>
            <person name="Li Y."/>
            <person name="Liew Y.J."/>
            <person name="Baumgarten S."/>
            <person name="Simakov O."/>
            <person name="Wilson M."/>
            <person name="Piel J."/>
            <person name="Ashoor H."/>
            <person name="Bougouffa S."/>
            <person name="Bajic V.B."/>
            <person name="Ryu T."/>
            <person name="Ravasi T."/>
            <person name="Bayer T."/>
            <person name="Micklem G."/>
            <person name="Kim H."/>
            <person name="Bhak J."/>
            <person name="Lajeunesse T.C."/>
            <person name="Voolstra C.R."/>
        </authorList>
    </citation>
    <scope>NUCLEOTIDE SEQUENCE [LARGE SCALE GENOMIC DNA]</scope>
    <source>
        <strain evidence="2 3">CCMP2467</strain>
    </source>
</reference>
<comment type="caution">
    <text evidence="2">The sequence shown here is derived from an EMBL/GenBank/DDBJ whole genome shotgun (WGS) entry which is preliminary data.</text>
</comment>
<feature type="compositionally biased region" description="Basic and acidic residues" evidence="1">
    <location>
        <begin position="43"/>
        <end position="74"/>
    </location>
</feature>
<accession>A0A1Q9F564</accession>
<evidence type="ECO:0000313" key="3">
    <source>
        <dbReference type="Proteomes" id="UP000186817"/>
    </source>
</evidence>
<name>A0A1Q9F564_SYMMI</name>
<proteinExistence type="predicted"/>
<protein>
    <submittedName>
        <fullName evidence="2">Uncharacterized protein</fullName>
    </submittedName>
</protein>
<gene>
    <name evidence="2" type="ORF">AK812_SmicGene1033</name>
</gene>
<sequence length="74" mass="8562">MQERGEHISREANHLVDNLLLTSEEHRIAPARAIRNYWLQSHAPEHAPKEQETEERKQHGELPGANKDRAGMVF</sequence>
<feature type="region of interest" description="Disordered" evidence="1">
    <location>
        <begin position="40"/>
        <end position="74"/>
    </location>
</feature>
<dbReference type="Proteomes" id="UP000186817">
    <property type="component" value="Unassembled WGS sequence"/>
</dbReference>
<keyword evidence="3" id="KW-1185">Reference proteome</keyword>
<organism evidence="2 3">
    <name type="scientific">Symbiodinium microadriaticum</name>
    <name type="common">Dinoflagellate</name>
    <name type="synonym">Zooxanthella microadriatica</name>
    <dbReference type="NCBI Taxonomy" id="2951"/>
    <lineage>
        <taxon>Eukaryota</taxon>
        <taxon>Sar</taxon>
        <taxon>Alveolata</taxon>
        <taxon>Dinophyceae</taxon>
        <taxon>Suessiales</taxon>
        <taxon>Symbiodiniaceae</taxon>
        <taxon>Symbiodinium</taxon>
    </lineage>
</organism>
<dbReference type="EMBL" id="LSRX01000010">
    <property type="protein sequence ID" value="OLQ14823.1"/>
    <property type="molecule type" value="Genomic_DNA"/>
</dbReference>
<dbReference type="OrthoDB" id="438510at2759"/>